<accession>A0A1E5L7V7</accession>
<dbReference type="EMBL" id="MJAT01000008">
    <property type="protein sequence ID" value="OEH86069.1"/>
    <property type="molecule type" value="Genomic_DNA"/>
</dbReference>
<reference evidence="2 3" key="1">
    <citation type="submission" date="2016-09" db="EMBL/GenBank/DDBJ databases">
        <title>Desulfuribacillus arsenicus sp. nov., an obligately anaerobic, dissimilatory arsenic- and antimonate-reducing bacterium isolated from anoxic sediments.</title>
        <authorList>
            <person name="Abin C.A."/>
            <person name="Hollibaugh J.T."/>
        </authorList>
    </citation>
    <scope>NUCLEOTIDE SEQUENCE [LARGE SCALE GENOMIC DNA]</scope>
    <source>
        <strain evidence="2 3">MLFW-2</strain>
    </source>
</reference>
<dbReference type="Proteomes" id="UP000095255">
    <property type="component" value="Unassembled WGS sequence"/>
</dbReference>
<sequence length="159" mass="18766">MYRSILRKVNSIHAQFQIDVFPVPIHIIENIISTNKFCFSHRIKMNQMIVIDNTIISPPKIDDTADYRYKLAHELGHIILHPNNHFFETKVVHNRREKEADVFAAYFLMPDKHMLFTLNAGYQEYDWIELYGVPEKLITIRKQLIIDSLNTKLRTGEVV</sequence>
<dbReference type="RefSeq" id="WP_069701591.1">
    <property type="nucleotide sequence ID" value="NZ_MJAT01000008.1"/>
</dbReference>
<evidence type="ECO:0000313" key="3">
    <source>
        <dbReference type="Proteomes" id="UP000095255"/>
    </source>
</evidence>
<organism evidence="2 3">
    <name type="scientific">Desulfuribacillus stibiiarsenatis</name>
    <dbReference type="NCBI Taxonomy" id="1390249"/>
    <lineage>
        <taxon>Bacteria</taxon>
        <taxon>Bacillati</taxon>
        <taxon>Bacillota</taxon>
        <taxon>Desulfuribacillia</taxon>
        <taxon>Desulfuribacillales</taxon>
        <taxon>Desulfuribacillaceae</taxon>
        <taxon>Desulfuribacillus</taxon>
    </lineage>
</organism>
<gene>
    <name evidence="2" type="ORF">BHU72_14665</name>
</gene>
<name>A0A1E5L7V7_9FIRM</name>
<dbReference type="AlphaFoldDB" id="A0A1E5L7V7"/>
<protein>
    <recommendedName>
        <fullName evidence="1">IrrE N-terminal-like domain-containing protein</fullName>
    </recommendedName>
</protein>
<dbReference type="OrthoDB" id="9816277at2"/>
<dbReference type="Pfam" id="PF06114">
    <property type="entry name" value="Peptidase_M78"/>
    <property type="match status" value="1"/>
</dbReference>
<feature type="domain" description="IrrE N-terminal-like" evidence="1">
    <location>
        <begin position="63"/>
        <end position="139"/>
    </location>
</feature>
<dbReference type="InterPro" id="IPR010359">
    <property type="entry name" value="IrrE_HExxH"/>
</dbReference>
<dbReference type="STRING" id="1390249.BHU72_14665"/>
<comment type="caution">
    <text evidence="2">The sequence shown here is derived from an EMBL/GenBank/DDBJ whole genome shotgun (WGS) entry which is preliminary data.</text>
</comment>
<dbReference type="Gene3D" id="1.10.10.2910">
    <property type="match status" value="1"/>
</dbReference>
<evidence type="ECO:0000259" key="1">
    <source>
        <dbReference type="Pfam" id="PF06114"/>
    </source>
</evidence>
<evidence type="ECO:0000313" key="2">
    <source>
        <dbReference type="EMBL" id="OEH86069.1"/>
    </source>
</evidence>
<proteinExistence type="predicted"/>
<keyword evidence="3" id="KW-1185">Reference proteome</keyword>